<evidence type="ECO:0000313" key="2">
    <source>
        <dbReference type="Proteomes" id="UP000828390"/>
    </source>
</evidence>
<accession>A0A9D4MD92</accession>
<protein>
    <submittedName>
        <fullName evidence="1">Uncharacterized protein</fullName>
    </submittedName>
</protein>
<name>A0A9D4MD92_DREPO</name>
<sequence>MLLGQEFCWSSNIYILLEQQIDARAASRCCSSSYLLLEQNLNAGRAGFFCRRRS</sequence>
<dbReference type="Proteomes" id="UP000828390">
    <property type="component" value="Unassembled WGS sequence"/>
</dbReference>
<reference evidence="1" key="2">
    <citation type="submission" date="2020-11" db="EMBL/GenBank/DDBJ databases">
        <authorList>
            <person name="McCartney M.A."/>
            <person name="Auch B."/>
            <person name="Kono T."/>
            <person name="Mallez S."/>
            <person name="Becker A."/>
            <person name="Gohl D.M."/>
            <person name="Silverstein K.A.T."/>
            <person name="Koren S."/>
            <person name="Bechman K.B."/>
            <person name="Herman A."/>
            <person name="Abrahante J.E."/>
            <person name="Garbe J."/>
        </authorList>
    </citation>
    <scope>NUCLEOTIDE SEQUENCE</scope>
    <source>
        <strain evidence="1">Duluth1</strain>
        <tissue evidence="1">Whole animal</tissue>
    </source>
</reference>
<proteinExistence type="predicted"/>
<keyword evidence="2" id="KW-1185">Reference proteome</keyword>
<gene>
    <name evidence="1" type="ORF">DPMN_037723</name>
</gene>
<dbReference type="EMBL" id="JAIWYP010000002">
    <property type="protein sequence ID" value="KAH3874478.1"/>
    <property type="molecule type" value="Genomic_DNA"/>
</dbReference>
<comment type="caution">
    <text evidence="1">The sequence shown here is derived from an EMBL/GenBank/DDBJ whole genome shotgun (WGS) entry which is preliminary data.</text>
</comment>
<evidence type="ECO:0000313" key="1">
    <source>
        <dbReference type="EMBL" id="KAH3874478.1"/>
    </source>
</evidence>
<dbReference type="AlphaFoldDB" id="A0A9D4MD92"/>
<organism evidence="1 2">
    <name type="scientific">Dreissena polymorpha</name>
    <name type="common">Zebra mussel</name>
    <name type="synonym">Mytilus polymorpha</name>
    <dbReference type="NCBI Taxonomy" id="45954"/>
    <lineage>
        <taxon>Eukaryota</taxon>
        <taxon>Metazoa</taxon>
        <taxon>Spiralia</taxon>
        <taxon>Lophotrochozoa</taxon>
        <taxon>Mollusca</taxon>
        <taxon>Bivalvia</taxon>
        <taxon>Autobranchia</taxon>
        <taxon>Heteroconchia</taxon>
        <taxon>Euheterodonta</taxon>
        <taxon>Imparidentia</taxon>
        <taxon>Neoheterodontei</taxon>
        <taxon>Myida</taxon>
        <taxon>Dreissenoidea</taxon>
        <taxon>Dreissenidae</taxon>
        <taxon>Dreissena</taxon>
    </lineage>
</organism>
<reference evidence="1" key="1">
    <citation type="journal article" date="2019" name="bioRxiv">
        <title>The Genome of the Zebra Mussel, Dreissena polymorpha: A Resource for Invasive Species Research.</title>
        <authorList>
            <person name="McCartney M.A."/>
            <person name="Auch B."/>
            <person name="Kono T."/>
            <person name="Mallez S."/>
            <person name="Zhang Y."/>
            <person name="Obille A."/>
            <person name="Becker A."/>
            <person name="Abrahante J.E."/>
            <person name="Garbe J."/>
            <person name="Badalamenti J.P."/>
            <person name="Herman A."/>
            <person name="Mangelson H."/>
            <person name="Liachko I."/>
            <person name="Sullivan S."/>
            <person name="Sone E.D."/>
            <person name="Koren S."/>
            <person name="Silverstein K.A.T."/>
            <person name="Beckman K.B."/>
            <person name="Gohl D.M."/>
        </authorList>
    </citation>
    <scope>NUCLEOTIDE SEQUENCE</scope>
    <source>
        <strain evidence="1">Duluth1</strain>
        <tissue evidence="1">Whole animal</tissue>
    </source>
</reference>